<name>A0AAN4Z7Y0_9BILA</name>
<feature type="coiled-coil region" evidence="1">
    <location>
        <begin position="9"/>
        <end position="69"/>
    </location>
</feature>
<reference evidence="4" key="2">
    <citation type="submission" date="2023-06" db="EMBL/GenBank/DDBJ databases">
        <title>Genome assembly of Pristionchus species.</title>
        <authorList>
            <person name="Yoshida K."/>
            <person name="Sommer R.J."/>
        </authorList>
    </citation>
    <scope>NUCLEOTIDE SEQUENCE</scope>
    <source>
        <strain evidence="4">RS5460</strain>
    </source>
</reference>
<evidence type="ECO:0000313" key="5">
    <source>
        <dbReference type="Proteomes" id="UP001328107"/>
    </source>
</evidence>
<dbReference type="Proteomes" id="UP001328107">
    <property type="component" value="Unassembled WGS sequence"/>
</dbReference>
<evidence type="ECO:0000313" key="3">
    <source>
        <dbReference type="EMBL" id="GMR32856.1"/>
    </source>
</evidence>
<protein>
    <submittedName>
        <fullName evidence="4">Uncharacterized protein</fullName>
    </submittedName>
</protein>
<feature type="non-terminal residue" evidence="4">
    <location>
        <position position="151"/>
    </location>
</feature>
<feature type="region of interest" description="Disordered" evidence="2">
    <location>
        <begin position="107"/>
        <end position="126"/>
    </location>
</feature>
<gene>
    <name evidence="3" type="ORF">PMAYCL1PPCAC_03051</name>
    <name evidence="4" type="ORF">PMAYCL1PPCAC_03055</name>
</gene>
<dbReference type="EMBL" id="BTRK01000001">
    <property type="protein sequence ID" value="GMR32856.1"/>
    <property type="molecule type" value="Genomic_DNA"/>
</dbReference>
<evidence type="ECO:0000256" key="1">
    <source>
        <dbReference type="SAM" id="Coils"/>
    </source>
</evidence>
<organism evidence="4 5">
    <name type="scientific">Pristionchus mayeri</name>
    <dbReference type="NCBI Taxonomy" id="1317129"/>
    <lineage>
        <taxon>Eukaryota</taxon>
        <taxon>Metazoa</taxon>
        <taxon>Ecdysozoa</taxon>
        <taxon>Nematoda</taxon>
        <taxon>Chromadorea</taxon>
        <taxon>Rhabditida</taxon>
        <taxon>Rhabditina</taxon>
        <taxon>Diplogasteromorpha</taxon>
        <taxon>Diplogasteroidea</taxon>
        <taxon>Neodiplogasteridae</taxon>
        <taxon>Pristionchus</taxon>
    </lineage>
</organism>
<sequence>MEAKDSANAQKLENLSASFESKVKETRDLAMQREDALNMERKAVEKKYREDMENMNKLSKEERDKMTNDYHKIIENKDSELGKIQREKDAKLDELNKNHLDDLRKAHEEYNKLQESNKAEVARLQKENQEILRESAAKTAEQAQKMLEFSE</sequence>
<evidence type="ECO:0000256" key="2">
    <source>
        <dbReference type="SAM" id="MobiDB-lite"/>
    </source>
</evidence>
<comment type="caution">
    <text evidence="4">The sequence shown here is derived from an EMBL/GenBank/DDBJ whole genome shotgun (WGS) entry which is preliminary data.</text>
</comment>
<reference evidence="5" key="1">
    <citation type="submission" date="2022-10" db="EMBL/GenBank/DDBJ databases">
        <title>Genome assembly of Pristionchus species.</title>
        <authorList>
            <person name="Yoshida K."/>
            <person name="Sommer R.J."/>
        </authorList>
    </citation>
    <scope>NUCLEOTIDE SEQUENCE [LARGE SCALE GENOMIC DNA]</scope>
    <source>
        <strain evidence="3 5">RS5460</strain>
    </source>
</reference>
<keyword evidence="1" id="KW-0175">Coiled coil</keyword>
<dbReference type="AlphaFoldDB" id="A0AAN4Z7Y0"/>
<proteinExistence type="predicted"/>
<accession>A0AAN4Z7Y0</accession>
<keyword evidence="5" id="KW-1185">Reference proteome</keyword>
<dbReference type="EMBL" id="BTRK01000001">
    <property type="protein sequence ID" value="GMR32860.1"/>
    <property type="molecule type" value="Genomic_DNA"/>
</dbReference>
<evidence type="ECO:0000313" key="4">
    <source>
        <dbReference type="EMBL" id="GMR32860.1"/>
    </source>
</evidence>